<dbReference type="Proteomes" id="UP000800200">
    <property type="component" value="Unassembled WGS sequence"/>
</dbReference>
<keyword evidence="2" id="KW-1185">Reference proteome</keyword>
<dbReference type="AlphaFoldDB" id="A0A6A6ETZ9"/>
<gene>
    <name evidence="1" type="ORF">K469DRAFT_549126</name>
</gene>
<dbReference type="EMBL" id="ML994612">
    <property type="protein sequence ID" value="KAF2194269.1"/>
    <property type="molecule type" value="Genomic_DNA"/>
</dbReference>
<proteinExistence type="predicted"/>
<feature type="non-terminal residue" evidence="1">
    <location>
        <position position="1"/>
    </location>
</feature>
<evidence type="ECO:0000313" key="2">
    <source>
        <dbReference type="Proteomes" id="UP000800200"/>
    </source>
</evidence>
<sequence length="100" mass="11138">VIRSAVGYRASEWHNSITKSQAKSLSKIQTECLRKVTGAYKATAAATLETEAYVSPLEVWLNSKVAASQERLQQENIASVIQKICDEVANWIKTRPTLRC</sequence>
<accession>A0A6A6ETZ9</accession>
<evidence type="ECO:0000313" key="1">
    <source>
        <dbReference type="EMBL" id="KAF2194269.1"/>
    </source>
</evidence>
<protein>
    <submittedName>
        <fullName evidence="1">Uncharacterized protein</fullName>
    </submittedName>
</protein>
<name>A0A6A6ETZ9_9PEZI</name>
<reference evidence="1" key="1">
    <citation type="journal article" date="2020" name="Stud. Mycol.">
        <title>101 Dothideomycetes genomes: a test case for predicting lifestyles and emergence of pathogens.</title>
        <authorList>
            <person name="Haridas S."/>
            <person name="Albert R."/>
            <person name="Binder M."/>
            <person name="Bloem J."/>
            <person name="Labutti K."/>
            <person name="Salamov A."/>
            <person name="Andreopoulos B."/>
            <person name="Baker S."/>
            <person name="Barry K."/>
            <person name="Bills G."/>
            <person name="Bluhm B."/>
            <person name="Cannon C."/>
            <person name="Castanera R."/>
            <person name="Culley D."/>
            <person name="Daum C."/>
            <person name="Ezra D."/>
            <person name="Gonzalez J."/>
            <person name="Henrissat B."/>
            <person name="Kuo A."/>
            <person name="Liang C."/>
            <person name="Lipzen A."/>
            <person name="Lutzoni F."/>
            <person name="Magnuson J."/>
            <person name="Mondo S."/>
            <person name="Nolan M."/>
            <person name="Ohm R."/>
            <person name="Pangilinan J."/>
            <person name="Park H.-J."/>
            <person name="Ramirez L."/>
            <person name="Alfaro M."/>
            <person name="Sun H."/>
            <person name="Tritt A."/>
            <person name="Yoshinaga Y."/>
            <person name="Zwiers L.-H."/>
            <person name="Turgeon B."/>
            <person name="Goodwin S."/>
            <person name="Spatafora J."/>
            <person name="Crous P."/>
            <person name="Grigoriev I."/>
        </authorList>
    </citation>
    <scope>NUCLEOTIDE SEQUENCE</scope>
    <source>
        <strain evidence="1">CBS 207.26</strain>
    </source>
</reference>
<organism evidence="1 2">
    <name type="scientific">Zopfia rhizophila CBS 207.26</name>
    <dbReference type="NCBI Taxonomy" id="1314779"/>
    <lineage>
        <taxon>Eukaryota</taxon>
        <taxon>Fungi</taxon>
        <taxon>Dikarya</taxon>
        <taxon>Ascomycota</taxon>
        <taxon>Pezizomycotina</taxon>
        <taxon>Dothideomycetes</taxon>
        <taxon>Dothideomycetes incertae sedis</taxon>
        <taxon>Zopfiaceae</taxon>
        <taxon>Zopfia</taxon>
    </lineage>
</organism>